<gene>
    <name evidence="2" type="ORF">MUK42_36496</name>
</gene>
<keyword evidence="1" id="KW-0732">Signal</keyword>
<dbReference type="AlphaFoldDB" id="A0A9E7FRR4"/>
<name>A0A9E7FRR4_9LILI</name>
<evidence type="ECO:0008006" key="4">
    <source>
        <dbReference type="Google" id="ProtNLM"/>
    </source>
</evidence>
<sequence length="74" mass="8624">MTARRVMVMMTMMRTWATQQLLLLWPQSKSAAEALAFGRVDKHRIPLAGGRHCWCLWRGFRISLLSTEMDSETR</sequence>
<feature type="chain" id="PRO_5039595414" description="Secreted protein" evidence="1">
    <location>
        <begin position="18"/>
        <end position="74"/>
    </location>
</feature>
<reference evidence="2" key="1">
    <citation type="submission" date="2022-05" db="EMBL/GenBank/DDBJ databases">
        <title>The Musa troglodytarum L. genome provides insights into the mechanism of non-climacteric behaviour and enrichment of carotenoids.</title>
        <authorList>
            <person name="Wang J."/>
        </authorList>
    </citation>
    <scope>NUCLEOTIDE SEQUENCE</scope>
    <source>
        <tissue evidence="2">Leaf</tissue>
    </source>
</reference>
<organism evidence="2 3">
    <name type="scientific">Musa troglodytarum</name>
    <name type="common">fe'i banana</name>
    <dbReference type="NCBI Taxonomy" id="320322"/>
    <lineage>
        <taxon>Eukaryota</taxon>
        <taxon>Viridiplantae</taxon>
        <taxon>Streptophyta</taxon>
        <taxon>Embryophyta</taxon>
        <taxon>Tracheophyta</taxon>
        <taxon>Spermatophyta</taxon>
        <taxon>Magnoliopsida</taxon>
        <taxon>Liliopsida</taxon>
        <taxon>Zingiberales</taxon>
        <taxon>Musaceae</taxon>
        <taxon>Musa</taxon>
    </lineage>
</organism>
<protein>
    <recommendedName>
        <fullName evidence="4">Secreted protein</fullName>
    </recommendedName>
</protein>
<proteinExistence type="predicted"/>
<evidence type="ECO:0000313" key="3">
    <source>
        <dbReference type="Proteomes" id="UP001055439"/>
    </source>
</evidence>
<evidence type="ECO:0000256" key="1">
    <source>
        <dbReference type="SAM" id="SignalP"/>
    </source>
</evidence>
<evidence type="ECO:0000313" key="2">
    <source>
        <dbReference type="EMBL" id="URD98787.1"/>
    </source>
</evidence>
<accession>A0A9E7FRR4</accession>
<dbReference type="EMBL" id="CP097506">
    <property type="protein sequence ID" value="URD98787.1"/>
    <property type="molecule type" value="Genomic_DNA"/>
</dbReference>
<dbReference type="Proteomes" id="UP001055439">
    <property type="component" value="Chromosome 4"/>
</dbReference>
<feature type="signal peptide" evidence="1">
    <location>
        <begin position="1"/>
        <end position="17"/>
    </location>
</feature>
<keyword evidence="3" id="KW-1185">Reference proteome</keyword>